<accession>A0A084EFS6</accession>
<name>A0A084EFS6_GLAPU</name>
<comment type="subcellular location">
    <subcellularLocation>
        <location evidence="4">Cytoplasm</location>
    </subcellularLocation>
</comment>
<dbReference type="Gene3D" id="3.30.60.50">
    <property type="entry name" value="Hypothetical oxidoreductase yiak, domain 3"/>
    <property type="match status" value="1"/>
</dbReference>
<gene>
    <name evidence="5" type="primary">yiaK</name>
    <name evidence="4" type="synonym">dlgD</name>
    <name evidence="6" type="ORF">FLK62_11435</name>
    <name evidence="5" type="ORF">N5925_07045</name>
</gene>
<evidence type="ECO:0000313" key="5">
    <source>
        <dbReference type="EMBL" id="MDD2168351.1"/>
    </source>
</evidence>
<dbReference type="EMBL" id="CP041334">
    <property type="protein sequence ID" value="QKY73755.1"/>
    <property type="molecule type" value="Genomic_DNA"/>
</dbReference>
<dbReference type="PANTHER" id="PTHR11091:SF3">
    <property type="entry name" value="2,3-DIKETO-L-GULONATE REDUCTASE"/>
    <property type="match status" value="1"/>
</dbReference>
<feature type="binding site" evidence="4">
    <location>
        <begin position="224"/>
        <end position="225"/>
    </location>
    <ligand>
        <name>NAD(+)</name>
        <dbReference type="ChEBI" id="CHEBI:57540"/>
    </ligand>
</feature>
<evidence type="ECO:0000313" key="8">
    <source>
        <dbReference type="Proteomes" id="UP001148834"/>
    </source>
</evidence>
<dbReference type="InterPro" id="IPR023689">
    <property type="entry name" value="Diketo_gul_Rdtase"/>
</dbReference>
<dbReference type="InterPro" id="IPR036111">
    <property type="entry name" value="Mal/L-sulfo/L-lacto_DH-like_sf"/>
</dbReference>
<dbReference type="RefSeq" id="WP_021111842.1">
    <property type="nucleotide sequence ID" value="NZ_CBCRUP010000057.1"/>
</dbReference>
<feature type="binding site" evidence="4">
    <location>
        <begin position="304"/>
        <end position="306"/>
    </location>
    <ligand>
        <name>NAD(+)</name>
        <dbReference type="ChEBI" id="CHEBI:57540"/>
    </ligand>
</feature>
<dbReference type="AlphaFoldDB" id="A0A084EFS6"/>
<dbReference type="SUPFAM" id="SSF89733">
    <property type="entry name" value="L-sulfolactate dehydrogenase-like"/>
    <property type="match status" value="1"/>
</dbReference>
<dbReference type="InterPro" id="IPR043143">
    <property type="entry name" value="Mal/L-sulf/L-lact_DH-like_NADP"/>
</dbReference>
<keyword evidence="2 4" id="KW-0560">Oxidoreductase</keyword>
<dbReference type="EMBL" id="JAODIR010000033">
    <property type="protein sequence ID" value="MDD2168351.1"/>
    <property type="molecule type" value="Genomic_DNA"/>
</dbReference>
<dbReference type="Proteomes" id="UP000509790">
    <property type="component" value="Chromosome"/>
</dbReference>
<dbReference type="HAMAP" id="MF_00820">
    <property type="entry name" value="Diketo_gul_reduc"/>
    <property type="match status" value="1"/>
</dbReference>
<comment type="similarity">
    <text evidence="4">Belongs to the LDH2/MDH2 oxidoreductase family. DlgD subfamily.</text>
</comment>
<evidence type="ECO:0000313" key="6">
    <source>
        <dbReference type="EMBL" id="QKY73755.1"/>
    </source>
</evidence>
<dbReference type="GO" id="GO:0047559">
    <property type="term" value="F:3-dehydro-L-gulonate 2-dehydrogenase activity"/>
    <property type="evidence" value="ECO:0007669"/>
    <property type="project" value="UniProtKB-UniRule"/>
</dbReference>
<reference evidence="6 7" key="1">
    <citation type="submission" date="2019-06" db="EMBL/GenBank/DDBJ databases">
        <title>Complete genome sequence of Haemophilus parasuis HPS412.</title>
        <authorList>
            <person name="Yang S."/>
            <person name="Huang C."/>
        </authorList>
    </citation>
    <scope>NUCLEOTIDE SEQUENCE [LARGE SCALE GENOMIC DNA]</scope>
    <source>
        <strain evidence="6 7">HPS412</strain>
    </source>
</reference>
<evidence type="ECO:0000256" key="3">
    <source>
        <dbReference type="ARBA" id="ARBA00023027"/>
    </source>
</evidence>
<evidence type="ECO:0000256" key="1">
    <source>
        <dbReference type="ARBA" id="ARBA00022490"/>
    </source>
</evidence>
<dbReference type="GO" id="GO:0005737">
    <property type="term" value="C:cytoplasm"/>
    <property type="evidence" value="ECO:0007669"/>
    <property type="project" value="UniProtKB-SubCell"/>
</dbReference>
<dbReference type="Proteomes" id="UP001148834">
    <property type="component" value="Unassembled WGS sequence"/>
</dbReference>
<comment type="function">
    <text evidence="4">Catalyzes the reduction of 2,3-diketo-L-gulonate in the presence of NADH, to form 3-keto-L-gulonate.</text>
</comment>
<dbReference type="OrthoDB" id="9811519at2"/>
<keyword evidence="3 4" id="KW-0520">NAD</keyword>
<dbReference type="PANTHER" id="PTHR11091">
    <property type="entry name" value="OXIDOREDUCTASE-RELATED"/>
    <property type="match status" value="1"/>
</dbReference>
<proteinExistence type="inferred from homology"/>
<dbReference type="Pfam" id="PF02615">
    <property type="entry name" value="Ldh_2"/>
    <property type="match status" value="1"/>
</dbReference>
<evidence type="ECO:0000256" key="4">
    <source>
        <dbReference type="HAMAP-Rule" id="MF_00820"/>
    </source>
</evidence>
<comment type="catalytic activity">
    <reaction evidence="4">
        <text>3-dehydro-L-gulonate + NADP(+) = 2,3-dioxo-L-gulonate + NADPH + H(+)</text>
        <dbReference type="Rhea" id="RHEA:21928"/>
        <dbReference type="ChEBI" id="CHEBI:15378"/>
        <dbReference type="ChEBI" id="CHEBI:57441"/>
        <dbReference type="ChEBI" id="CHEBI:57655"/>
        <dbReference type="ChEBI" id="CHEBI:57783"/>
        <dbReference type="ChEBI" id="CHEBI:58349"/>
        <dbReference type="EC" id="1.1.1.130"/>
    </reaction>
</comment>
<dbReference type="EC" id="1.1.1.130" evidence="4"/>
<organism evidence="5 8">
    <name type="scientific">Glaesserella parasuis</name>
    <name type="common">Haemophilus parasuis</name>
    <dbReference type="NCBI Taxonomy" id="738"/>
    <lineage>
        <taxon>Bacteria</taxon>
        <taxon>Pseudomonadati</taxon>
        <taxon>Pseudomonadota</taxon>
        <taxon>Gammaproteobacteria</taxon>
        <taxon>Pasteurellales</taxon>
        <taxon>Pasteurellaceae</taxon>
        <taxon>Glaesserella</taxon>
    </lineage>
</organism>
<dbReference type="GO" id="GO:0070403">
    <property type="term" value="F:NAD+ binding"/>
    <property type="evidence" value="ECO:0007669"/>
    <property type="project" value="InterPro"/>
</dbReference>
<feature type="binding site" evidence="4">
    <location>
        <begin position="168"/>
        <end position="174"/>
    </location>
    <ligand>
        <name>NAD(+)</name>
        <dbReference type="ChEBI" id="CHEBI:57540"/>
    </ligand>
</feature>
<comment type="subunit">
    <text evidence="4">Homodimer.</text>
</comment>
<dbReference type="InterPro" id="IPR003767">
    <property type="entry name" value="Malate/L-lactate_DH-like"/>
</dbReference>
<evidence type="ECO:0000313" key="7">
    <source>
        <dbReference type="Proteomes" id="UP000509790"/>
    </source>
</evidence>
<comment type="catalytic activity">
    <reaction evidence="4">
        <text>3-dehydro-L-gulonate + NAD(+) = 2,3-dioxo-L-gulonate + NADH + H(+)</text>
        <dbReference type="Rhea" id="RHEA:21924"/>
        <dbReference type="ChEBI" id="CHEBI:15378"/>
        <dbReference type="ChEBI" id="CHEBI:57441"/>
        <dbReference type="ChEBI" id="CHEBI:57540"/>
        <dbReference type="ChEBI" id="CHEBI:57655"/>
        <dbReference type="ChEBI" id="CHEBI:57945"/>
        <dbReference type="EC" id="1.1.1.130"/>
    </reaction>
</comment>
<dbReference type="NCBIfam" id="NF009750">
    <property type="entry name" value="PRK13260.1"/>
    <property type="match status" value="1"/>
</dbReference>
<reference evidence="5" key="2">
    <citation type="submission" date="2022-09" db="EMBL/GenBank/DDBJ databases">
        <title>Molecular characterization of Glaesserella parasuis strains circulating in commercial swine farms using whole-genome sequencing.</title>
        <authorList>
            <person name="Mugabi R."/>
            <person name="Clavijo M."/>
            <person name="Li G."/>
        </authorList>
    </citation>
    <scope>NUCLEOTIDE SEQUENCE</scope>
    <source>
        <strain evidence="5">0435-53</strain>
    </source>
</reference>
<dbReference type="InterPro" id="IPR043144">
    <property type="entry name" value="Mal/L-sulf/L-lact_DH-like_ah"/>
</dbReference>
<dbReference type="Gene3D" id="1.10.1530.10">
    <property type="match status" value="1"/>
</dbReference>
<keyword evidence="1 4" id="KW-0963">Cytoplasm</keyword>
<dbReference type="Gene3D" id="3.30.1370.60">
    <property type="entry name" value="Hypothetical oxidoreductase yiak, domain 2"/>
    <property type="match status" value="1"/>
</dbReference>
<sequence length="332" mass="36716">MKVSYQELKAEFKRVLLARNVREEIAEECATMFADTTQAGVYSHGVNRFPRFIQQLEKGDVIPDAVPTKVLSLGAIEQWDAHQAIGNLTAKKMMDRAMEIADQFGIGVVALKNANHWMRGGGYGWQAAEKGYIGICWTNALAVMPPWGAKECRIGTNPLIIAVPSNPITMVDMSCSMYSYGMLEVHRLAGRQTFVDAGFDDDGNLTRDPGTVEKNRRLLPAGFWKGSGLSIVLDMIATLLSNGLSTAAVTEDKDDEYCVSQIFIAIEVDRLIDGKTKEEKLERIMDYVRTAERSDPNVAIRLPGHEFTTILAENKANGIPVDDTVWAKLKSL</sequence>
<feature type="active site" description="Proton donor" evidence="4">
    <location>
        <position position="44"/>
    </location>
</feature>
<evidence type="ECO:0000256" key="2">
    <source>
        <dbReference type="ARBA" id="ARBA00023002"/>
    </source>
</evidence>
<protein>
    <recommendedName>
        <fullName evidence="4">2,3-diketo-L-gulonate reductase</fullName>
        <shortName evidence="4">2,3-DKG reductase</shortName>
        <ecNumber evidence="4">1.1.1.130</ecNumber>
    </recommendedName>
    <alternativeName>
        <fullName evidence="4">3-dehydro-L-gulonate 2-dehydrogenase</fullName>
    </alternativeName>
</protein>